<dbReference type="Proteomes" id="UP000199572">
    <property type="component" value="Unassembled WGS sequence"/>
</dbReference>
<dbReference type="PROSITE" id="PS51257">
    <property type="entry name" value="PROKAR_LIPOPROTEIN"/>
    <property type="match status" value="1"/>
</dbReference>
<accession>A0A1H9UQW0</accession>
<keyword evidence="3" id="KW-1185">Reference proteome</keyword>
<dbReference type="STRING" id="390241.SAMN04488023_13310"/>
<keyword evidence="1" id="KW-0732">Signal</keyword>
<feature type="chain" id="PRO_5011789570" evidence="1">
    <location>
        <begin position="32"/>
        <end position="263"/>
    </location>
</feature>
<protein>
    <submittedName>
        <fullName evidence="2">HmuY protein</fullName>
    </submittedName>
</protein>
<dbReference type="CDD" id="cd12105">
    <property type="entry name" value="HmuY"/>
    <property type="match status" value="1"/>
</dbReference>
<dbReference type="EMBL" id="FOGG01000033">
    <property type="protein sequence ID" value="SES11738.1"/>
    <property type="molecule type" value="Genomic_DNA"/>
</dbReference>
<dbReference type="Pfam" id="PF14064">
    <property type="entry name" value="HmuY"/>
    <property type="match status" value="1"/>
</dbReference>
<reference evidence="2 3" key="1">
    <citation type="submission" date="2016-10" db="EMBL/GenBank/DDBJ databases">
        <authorList>
            <person name="de Groot N.N."/>
        </authorList>
    </citation>
    <scope>NUCLEOTIDE SEQUENCE [LARGE SCALE GENOMIC DNA]</scope>
    <source>
        <strain evidence="2 3">DSM 18610</strain>
    </source>
</reference>
<evidence type="ECO:0000313" key="2">
    <source>
        <dbReference type="EMBL" id="SES11738.1"/>
    </source>
</evidence>
<name>A0A1H9UQW0_9SPHI</name>
<evidence type="ECO:0000256" key="1">
    <source>
        <dbReference type="SAM" id="SignalP"/>
    </source>
</evidence>
<feature type="signal peptide" evidence="1">
    <location>
        <begin position="1"/>
        <end position="31"/>
    </location>
</feature>
<dbReference type="AlphaFoldDB" id="A0A1H9UQW0"/>
<dbReference type="InterPro" id="IPR025921">
    <property type="entry name" value="HmuY"/>
</dbReference>
<gene>
    <name evidence="2" type="ORF">SAMN04488023_13310</name>
</gene>
<sequence length="263" mass="28677">MNIQMKKVNRGLRMKCLFAFVVLAITFTACKKDEVSPEPVKPEETAGTVPYYKLQRVENFAATTDNNTTTAAPTVYFSLENKASVIADYVKTTRWDVAFGGLFNSFLSANNGSTATNHGVGTSAKGGILILAKSFDEVTEIPADASFKTTPDVIGTDDAGDYGAGMGWYLYDFNGTKVRDGAYANQHVAYALGANSLSLKNGTTIPARTIVVRTAKGNYAKIKMISCYKDAYTLTSWSRDTPHMYFTFEYVLVPAGSSKFEIK</sequence>
<organism evidence="2 3">
    <name type="scientific">Pedobacter rhizosphaerae</name>
    <dbReference type="NCBI Taxonomy" id="390241"/>
    <lineage>
        <taxon>Bacteria</taxon>
        <taxon>Pseudomonadati</taxon>
        <taxon>Bacteroidota</taxon>
        <taxon>Sphingobacteriia</taxon>
        <taxon>Sphingobacteriales</taxon>
        <taxon>Sphingobacteriaceae</taxon>
        <taxon>Pedobacter</taxon>
    </lineage>
</organism>
<evidence type="ECO:0000313" key="3">
    <source>
        <dbReference type="Proteomes" id="UP000199572"/>
    </source>
</evidence>
<proteinExistence type="predicted"/>